<evidence type="ECO:0000256" key="1">
    <source>
        <dbReference type="SAM" id="MobiDB-lite"/>
    </source>
</evidence>
<dbReference type="EMBL" id="JBDPGJ010000001">
    <property type="protein sequence ID" value="MEX0404088.1"/>
    <property type="molecule type" value="Genomic_DNA"/>
</dbReference>
<accession>A0ABV3SBI1</accession>
<evidence type="ECO:0008006" key="4">
    <source>
        <dbReference type="Google" id="ProtNLM"/>
    </source>
</evidence>
<sequence>MQKQSDGSLVLRPASAKMTPREVIAWLKTQPPIDEDFPEIDDSDLLPLDDIEL</sequence>
<gene>
    <name evidence="2" type="ORF">ABGN05_00270</name>
</gene>
<name>A0ABV3SBI1_9HYPH</name>
<feature type="region of interest" description="Disordered" evidence="1">
    <location>
        <begin position="32"/>
        <end position="53"/>
    </location>
</feature>
<reference evidence="2 3" key="1">
    <citation type="submission" date="2024-05" db="EMBL/GenBank/DDBJ databases">
        <authorList>
            <person name="Jiang F."/>
        </authorList>
    </citation>
    <scope>NUCLEOTIDE SEQUENCE [LARGE SCALE GENOMIC DNA]</scope>
    <source>
        <strain evidence="2 3">LZ166</strain>
    </source>
</reference>
<evidence type="ECO:0000313" key="3">
    <source>
        <dbReference type="Proteomes" id="UP001556692"/>
    </source>
</evidence>
<comment type="caution">
    <text evidence="2">The sequence shown here is derived from an EMBL/GenBank/DDBJ whole genome shotgun (WGS) entry which is preliminary data.</text>
</comment>
<evidence type="ECO:0000313" key="2">
    <source>
        <dbReference type="EMBL" id="MEX0404088.1"/>
    </source>
</evidence>
<protein>
    <recommendedName>
        <fullName evidence="4">AbrB/MazE/SpoVT family DNA-binding domain-containing protein</fullName>
    </recommendedName>
</protein>
<keyword evidence="3" id="KW-1185">Reference proteome</keyword>
<proteinExistence type="predicted"/>
<organism evidence="2 3">
    <name type="scientific">Aquibium pacificus</name>
    <dbReference type="NCBI Taxonomy" id="3153579"/>
    <lineage>
        <taxon>Bacteria</taxon>
        <taxon>Pseudomonadati</taxon>
        <taxon>Pseudomonadota</taxon>
        <taxon>Alphaproteobacteria</taxon>
        <taxon>Hyphomicrobiales</taxon>
        <taxon>Phyllobacteriaceae</taxon>
        <taxon>Aquibium</taxon>
    </lineage>
</organism>
<dbReference type="Proteomes" id="UP001556692">
    <property type="component" value="Unassembled WGS sequence"/>
</dbReference>
<feature type="compositionally biased region" description="Acidic residues" evidence="1">
    <location>
        <begin position="33"/>
        <end position="53"/>
    </location>
</feature>